<keyword evidence="2" id="KW-1185">Reference proteome</keyword>
<reference evidence="1 2" key="2">
    <citation type="submission" date="2018-05" db="EMBL/GenBank/DDBJ databases">
        <authorList>
            <person name="Lanie J.A."/>
            <person name="Ng W.-L."/>
            <person name="Kazmierczak K.M."/>
            <person name="Andrzejewski T.M."/>
            <person name="Davidsen T.M."/>
            <person name="Wayne K.J."/>
            <person name="Tettelin H."/>
            <person name="Glass J.I."/>
            <person name="Rusch D."/>
            <person name="Podicherti R."/>
            <person name="Tsui H.-C.T."/>
            <person name="Winkler M.E."/>
        </authorList>
    </citation>
    <scope>NUCLEOTIDE SEQUENCE [LARGE SCALE GENOMIC DNA]</scope>
    <source>
        <strain evidence="1 2">C305</strain>
    </source>
</reference>
<gene>
    <name evidence="1" type="ORF">DIT68_13185</name>
</gene>
<proteinExistence type="predicted"/>
<sequence>MSCATTAPIATTEVEKVETPEEFSSHIVIVDFDVIKSKNNKYEISYKKVQSIPGKLKESVIIYPPRELGKLVVHLLDDKDEIIEELVIKKPYLQIIEEYDRGGNTELKNDDVRKNQFSVRFNENNKVKAIKIFKIGTGNTVPIFHEAINF</sequence>
<dbReference type="EMBL" id="QFRJ01000012">
    <property type="protein sequence ID" value="PWH84673.1"/>
    <property type="molecule type" value="Genomic_DNA"/>
</dbReference>
<dbReference type="Proteomes" id="UP000245370">
    <property type="component" value="Unassembled WGS sequence"/>
</dbReference>
<protein>
    <submittedName>
        <fullName evidence="1">Uncharacterized protein</fullName>
    </submittedName>
</protein>
<comment type="caution">
    <text evidence="1">The sequence shown here is derived from an EMBL/GenBank/DDBJ whole genome shotgun (WGS) entry which is preliminary data.</text>
</comment>
<accession>A0A2U2XA79</accession>
<evidence type="ECO:0000313" key="2">
    <source>
        <dbReference type="Proteomes" id="UP000245370"/>
    </source>
</evidence>
<organism evidence="1 2">
    <name type="scientific">Brumimicrobium oceani</name>
    <dbReference type="NCBI Taxonomy" id="2100725"/>
    <lineage>
        <taxon>Bacteria</taxon>
        <taxon>Pseudomonadati</taxon>
        <taxon>Bacteroidota</taxon>
        <taxon>Flavobacteriia</taxon>
        <taxon>Flavobacteriales</taxon>
        <taxon>Crocinitomicaceae</taxon>
        <taxon>Brumimicrobium</taxon>
    </lineage>
</organism>
<evidence type="ECO:0000313" key="1">
    <source>
        <dbReference type="EMBL" id="PWH84673.1"/>
    </source>
</evidence>
<dbReference type="AlphaFoldDB" id="A0A2U2XA79"/>
<reference evidence="1 2" key="1">
    <citation type="submission" date="2018-05" db="EMBL/GenBank/DDBJ databases">
        <title>Brumimicrobium oceani sp. nov., isolated from coastal sediment.</title>
        <authorList>
            <person name="Kou Y."/>
        </authorList>
    </citation>
    <scope>NUCLEOTIDE SEQUENCE [LARGE SCALE GENOMIC DNA]</scope>
    <source>
        <strain evidence="1 2">C305</strain>
    </source>
</reference>
<name>A0A2U2XA79_9FLAO</name>